<accession>A0A4Q9M8H9</accession>
<dbReference type="EMBL" id="ML143568">
    <property type="protein sequence ID" value="TBU21906.1"/>
    <property type="molecule type" value="Genomic_DNA"/>
</dbReference>
<dbReference type="AlphaFoldDB" id="A0A4Q9M8H9"/>
<sequence>MSSGSTQLIRRSVPNMSSVLLPAPTPAVGSSAQLLTHLGSLSSLPLPHILFDGTRAPLPSSYRPLTIDIARQSAGSLPNLPIKPDGLDPP</sequence>
<reference evidence="1" key="1">
    <citation type="submission" date="2019-01" db="EMBL/GenBank/DDBJ databases">
        <title>Draft genome sequences of three monokaryotic isolates of the white-rot basidiomycete fungus Dichomitus squalens.</title>
        <authorList>
            <consortium name="DOE Joint Genome Institute"/>
            <person name="Lopez S.C."/>
            <person name="Andreopoulos B."/>
            <person name="Pangilinan J."/>
            <person name="Lipzen A."/>
            <person name="Riley R."/>
            <person name="Ahrendt S."/>
            <person name="Ng V."/>
            <person name="Barry K."/>
            <person name="Daum C."/>
            <person name="Grigoriev I.V."/>
            <person name="Hilden K.S."/>
            <person name="Makela M.R."/>
            <person name="de Vries R.P."/>
        </authorList>
    </citation>
    <scope>NUCLEOTIDE SEQUENCE [LARGE SCALE GENOMIC DNA]</scope>
    <source>
        <strain evidence="1">OM18370.1</strain>
    </source>
</reference>
<gene>
    <name evidence="1" type="ORF">BD311DRAFT_771365</name>
</gene>
<dbReference type="Proteomes" id="UP000292957">
    <property type="component" value="Unassembled WGS sequence"/>
</dbReference>
<evidence type="ECO:0000313" key="1">
    <source>
        <dbReference type="EMBL" id="TBU21906.1"/>
    </source>
</evidence>
<organism evidence="1">
    <name type="scientific">Dichomitus squalens</name>
    <dbReference type="NCBI Taxonomy" id="114155"/>
    <lineage>
        <taxon>Eukaryota</taxon>
        <taxon>Fungi</taxon>
        <taxon>Dikarya</taxon>
        <taxon>Basidiomycota</taxon>
        <taxon>Agaricomycotina</taxon>
        <taxon>Agaricomycetes</taxon>
        <taxon>Polyporales</taxon>
        <taxon>Polyporaceae</taxon>
        <taxon>Dichomitus</taxon>
    </lineage>
</organism>
<protein>
    <submittedName>
        <fullName evidence="1">Uncharacterized protein</fullName>
    </submittedName>
</protein>
<proteinExistence type="predicted"/>
<name>A0A4Q9M8H9_9APHY</name>